<reference evidence="1" key="2">
    <citation type="journal article" date="2015" name="Data Brief">
        <title>Shoot transcriptome of the giant reed, Arundo donax.</title>
        <authorList>
            <person name="Barrero R.A."/>
            <person name="Guerrero F.D."/>
            <person name="Moolhuijzen P."/>
            <person name="Goolsby J.A."/>
            <person name="Tidwell J."/>
            <person name="Bellgard S.E."/>
            <person name="Bellgard M.I."/>
        </authorList>
    </citation>
    <scope>NUCLEOTIDE SEQUENCE</scope>
    <source>
        <tissue evidence="1">Shoot tissue taken approximately 20 cm above the soil surface</tissue>
    </source>
</reference>
<proteinExistence type="predicted"/>
<evidence type="ECO:0000313" key="1">
    <source>
        <dbReference type="EMBL" id="JAD62600.1"/>
    </source>
</evidence>
<dbReference type="AlphaFoldDB" id="A0A0A9BN33"/>
<accession>A0A0A9BN33</accession>
<name>A0A0A9BN33_ARUDO</name>
<organism evidence="1">
    <name type="scientific">Arundo donax</name>
    <name type="common">Giant reed</name>
    <name type="synonym">Donax arundinaceus</name>
    <dbReference type="NCBI Taxonomy" id="35708"/>
    <lineage>
        <taxon>Eukaryota</taxon>
        <taxon>Viridiplantae</taxon>
        <taxon>Streptophyta</taxon>
        <taxon>Embryophyta</taxon>
        <taxon>Tracheophyta</taxon>
        <taxon>Spermatophyta</taxon>
        <taxon>Magnoliopsida</taxon>
        <taxon>Liliopsida</taxon>
        <taxon>Poales</taxon>
        <taxon>Poaceae</taxon>
        <taxon>PACMAD clade</taxon>
        <taxon>Arundinoideae</taxon>
        <taxon>Arundineae</taxon>
        <taxon>Arundo</taxon>
    </lineage>
</organism>
<dbReference type="EMBL" id="GBRH01235295">
    <property type="protein sequence ID" value="JAD62600.1"/>
    <property type="molecule type" value="Transcribed_RNA"/>
</dbReference>
<protein>
    <submittedName>
        <fullName evidence="1">Uncharacterized protein</fullName>
    </submittedName>
</protein>
<reference evidence="1" key="1">
    <citation type="submission" date="2014-09" db="EMBL/GenBank/DDBJ databases">
        <authorList>
            <person name="Magalhaes I.L.F."/>
            <person name="Oliveira U."/>
            <person name="Santos F.R."/>
            <person name="Vidigal T.H.D.A."/>
            <person name="Brescovit A.D."/>
            <person name="Santos A.J."/>
        </authorList>
    </citation>
    <scope>NUCLEOTIDE SEQUENCE</scope>
    <source>
        <tissue evidence="1">Shoot tissue taken approximately 20 cm above the soil surface</tissue>
    </source>
</reference>
<sequence length="54" mass="5854">MGRYHVAFVALPEERQALVVSRDRTVTGSISLVKLQRGLGVMICSPISQSLVSP</sequence>